<protein>
    <submittedName>
        <fullName evidence="5">Glycosyltransferase family 2 protein</fullName>
        <ecNumber evidence="5">2.4.-.-</ecNumber>
    </submittedName>
</protein>
<dbReference type="PANTHER" id="PTHR43179:SF12">
    <property type="entry name" value="GALACTOFURANOSYLTRANSFERASE GLFT2"/>
    <property type="match status" value="1"/>
</dbReference>
<evidence type="ECO:0000259" key="4">
    <source>
        <dbReference type="Pfam" id="PF00535"/>
    </source>
</evidence>
<comment type="similarity">
    <text evidence="1">Belongs to the glycosyltransferase 2 family.</text>
</comment>
<dbReference type="SUPFAM" id="SSF53448">
    <property type="entry name" value="Nucleotide-diphospho-sugar transferases"/>
    <property type="match status" value="1"/>
</dbReference>
<dbReference type="InterPro" id="IPR029044">
    <property type="entry name" value="Nucleotide-diphossugar_trans"/>
</dbReference>
<dbReference type="Gene3D" id="3.90.550.10">
    <property type="entry name" value="Spore Coat Polysaccharide Biosynthesis Protein SpsA, Chain A"/>
    <property type="match status" value="1"/>
</dbReference>
<dbReference type="InterPro" id="IPR001173">
    <property type="entry name" value="Glyco_trans_2-like"/>
</dbReference>
<gene>
    <name evidence="5" type="ORF">ACFQZJ_12690</name>
</gene>
<evidence type="ECO:0000256" key="3">
    <source>
        <dbReference type="ARBA" id="ARBA00022679"/>
    </source>
</evidence>
<comment type="caution">
    <text evidence="5">The sequence shown here is derived from an EMBL/GenBank/DDBJ whole genome shotgun (WGS) entry which is preliminary data.</text>
</comment>
<dbReference type="EMBL" id="JBHTHY010000011">
    <property type="protein sequence ID" value="MFD0798321.1"/>
    <property type="molecule type" value="Genomic_DNA"/>
</dbReference>
<evidence type="ECO:0000313" key="6">
    <source>
        <dbReference type="Proteomes" id="UP001597012"/>
    </source>
</evidence>
<accession>A0ABW3B5X8</accession>
<evidence type="ECO:0000256" key="2">
    <source>
        <dbReference type="ARBA" id="ARBA00022676"/>
    </source>
</evidence>
<feature type="domain" description="Glycosyltransferase 2-like" evidence="4">
    <location>
        <begin position="11"/>
        <end position="185"/>
    </location>
</feature>
<keyword evidence="2 5" id="KW-0328">Glycosyltransferase</keyword>
<organism evidence="5 6">
    <name type="scientific">Maribacter chungangensis</name>
    <dbReference type="NCBI Taxonomy" id="1069117"/>
    <lineage>
        <taxon>Bacteria</taxon>
        <taxon>Pseudomonadati</taxon>
        <taxon>Bacteroidota</taxon>
        <taxon>Flavobacteriia</taxon>
        <taxon>Flavobacteriales</taxon>
        <taxon>Flavobacteriaceae</taxon>
        <taxon>Maribacter</taxon>
    </lineage>
</organism>
<proteinExistence type="inferred from homology"/>
<evidence type="ECO:0000313" key="5">
    <source>
        <dbReference type="EMBL" id="MFD0798321.1"/>
    </source>
</evidence>
<keyword evidence="3 5" id="KW-0808">Transferase</keyword>
<reference evidence="6" key="1">
    <citation type="journal article" date="2019" name="Int. J. Syst. Evol. Microbiol.">
        <title>The Global Catalogue of Microorganisms (GCM) 10K type strain sequencing project: providing services to taxonomists for standard genome sequencing and annotation.</title>
        <authorList>
            <consortium name="The Broad Institute Genomics Platform"/>
            <consortium name="The Broad Institute Genome Sequencing Center for Infectious Disease"/>
            <person name="Wu L."/>
            <person name="Ma J."/>
        </authorList>
    </citation>
    <scope>NUCLEOTIDE SEQUENCE [LARGE SCALE GENOMIC DNA]</scope>
    <source>
        <strain evidence="6">CCUG 61948</strain>
    </source>
</reference>
<dbReference type="RefSeq" id="WP_379935023.1">
    <property type="nucleotide sequence ID" value="NZ_JBHTHY010000011.1"/>
</dbReference>
<keyword evidence="6" id="KW-1185">Reference proteome</keyword>
<dbReference type="EC" id="2.4.-.-" evidence="5"/>
<dbReference type="CDD" id="cd04186">
    <property type="entry name" value="GT_2_like_c"/>
    <property type="match status" value="1"/>
</dbReference>
<dbReference type="Proteomes" id="UP001597012">
    <property type="component" value="Unassembled WGS sequence"/>
</dbReference>
<sequence length="304" mass="35025">MKTNAEHPMVSIVSVNYDQPEVTCEMLETLRNVTYPNFETLIVDNASPSTSPYSIKERYPEVELIISEKNLGFAGGNNIALKQAKGDYILLLNNDTEVQPDFLDSLVDLMESDDTIGIVSSKILYFYEDNTIQYAGASPINPITSRGFHYGYKETDKGQFNEVTETFYPHGACMMIRRSVLEELGLLYEGYFLYYEELDFAERVKRAGYKIYFQPNSSILHKESISTGKNSPLKTYYMNRNRVLFLRRNSKGLTFFLAMLYFFSVSLPKNTIKYLFDKAHLSALYRGVVWNIRNFDINKNQQLA</sequence>
<dbReference type="PANTHER" id="PTHR43179">
    <property type="entry name" value="RHAMNOSYLTRANSFERASE WBBL"/>
    <property type="match status" value="1"/>
</dbReference>
<evidence type="ECO:0000256" key="1">
    <source>
        <dbReference type="ARBA" id="ARBA00006739"/>
    </source>
</evidence>
<name>A0ABW3B5X8_9FLAO</name>
<dbReference type="GO" id="GO:0016757">
    <property type="term" value="F:glycosyltransferase activity"/>
    <property type="evidence" value="ECO:0007669"/>
    <property type="project" value="UniProtKB-KW"/>
</dbReference>
<dbReference type="Pfam" id="PF00535">
    <property type="entry name" value="Glycos_transf_2"/>
    <property type="match status" value="1"/>
</dbReference>